<keyword evidence="1" id="KW-0732">Signal</keyword>
<dbReference type="SUPFAM" id="SSF55383">
    <property type="entry name" value="Copper amine oxidase, domain N"/>
    <property type="match status" value="2"/>
</dbReference>
<gene>
    <name evidence="3" type="ORF">AC625_17100</name>
</gene>
<evidence type="ECO:0000259" key="2">
    <source>
        <dbReference type="Pfam" id="PF07833"/>
    </source>
</evidence>
<reference evidence="4" key="1">
    <citation type="submission" date="2015-07" db="EMBL/GenBank/DDBJ databases">
        <title>Genome sequencing project for genomic taxonomy and phylogenomics of Bacillus-like bacteria.</title>
        <authorList>
            <person name="Liu B."/>
            <person name="Wang J."/>
            <person name="Zhu Y."/>
            <person name="Liu G."/>
            <person name="Chen Q."/>
            <person name="Chen Z."/>
            <person name="Lan J."/>
            <person name="Che J."/>
            <person name="Ge C."/>
            <person name="Shi H."/>
            <person name="Pan Z."/>
            <person name="Liu X."/>
        </authorList>
    </citation>
    <scope>NUCLEOTIDE SEQUENCE [LARGE SCALE GENOMIC DNA]</scope>
    <source>
        <strain evidence="4">FJAT-27997</strain>
    </source>
</reference>
<protein>
    <submittedName>
        <fullName evidence="3">Copper amine oxidase</fullName>
    </submittedName>
</protein>
<dbReference type="Gene3D" id="3.30.457.10">
    <property type="entry name" value="Copper amine oxidase-like, N-terminal domain"/>
    <property type="match status" value="1"/>
</dbReference>
<dbReference type="PATRIC" id="fig|1679170.3.peg.3886"/>
<dbReference type="RefSeq" id="WP_049682383.1">
    <property type="nucleotide sequence ID" value="NZ_LFZW01000001.1"/>
</dbReference>
<dbReference type="AlphaFoldDB" id="A0A0K9GWP0"/>
<dbReference type="Proteomes" id="UP000037146">
    <property type="component" value="Unassembled WGS sequence"/>
</dbReference>
<organism evidence="3 4">
    <name type="scientific">Peribacillus loiseleuriae</name>
    <dbReference type="NCBI Taxonomy" id="1679170"/>
    <lineage>
        <taxon>Bacteria</taxon>
        <taxon>Bacillati</taxon>
        <taxon>Bacillota</taxon>
        <taxon>Bacilli</taxon>
        <taxon>Bacillales</taxon>
        <taxon>Bacillaceae</taxon>
        <taxon>Peribacillus</taxon>
    </lineage>
</organism>
<evidence type="ECO:0000256" key="1">
    <source>
        <dbReference type="SAM" id="SignalP"/>
    </source>
</evidence>
<keyword evidence="4" id="KW-1185">Reference proteome</keyword>
<dbReference type="InterPro" id="IPR012854">
    <property type="entry name" value="Cu_amine_oxidase-like_N"/>
</dbReference>
<dbReference type="OrthoDB" id="9778320at2"/>
<dbReference type="EMBL" id="LFZW01000001">
    <property type="protein sequence ID" value="KMY51031.1"/>
    <property type="molecule type" value="Genomic_DNA"/>
</dbReference>
<evidence type="ECO:0000313" key="4">
    <source>
        <dbReference type="Proteomes" id="UP000037146"/>
    </source>
</evidence>
<comment type="caution">
    <text evidence="3">The sequence shown here is derived from an EMBL/GenBank/DDBJ whole genome shotgun (WGS) entry which is preliminary data.</text>
</comment>
<sequence>MKKVFLGIFLALILIITSSPTYAAAIQIKIDGVAIASDVNPEIKNNRTMVPLRVISENLGAKVNWSDSQVTITKSNMQVILKLNSNTVVKNGQTALFDVRPYIKNNRTFVPIRFLAETFGCNVNYKNSTVTVDTKPLVIDGVQVKALQSEYHMTMGGVVQQIKGNGYNEAIYNIFVENKGSKVKTPANYSWQIHYVSPGDYYKNGQYDFLDQEGNSIKRFDIYSLVQSYSVETLPGHPEVLIYDATEDQWYLFSDTASQSIYQLIDTASKNGFLTVISNTVP</sequence>
<evidence type="ECO:0000313" key="3">
    <source>
        <dbReference type="EMBL" id="KMY51031.1"/>
    </source>
</evidence>
<dbReference type="Pfam" id="PF07833">
    <property type="entry name" value="Cu_amine_oxidN1"/>
    <property type="match status" value="1"/>
</dbReference>
<proteinExistence type="predicted"/>
<accession>A0A0K9GWP0</accession>
<feature type="signal peptide" evidence="1">
    <location>
        <begin position="1"/>
        <end position="23"/>
    </location>
</feature>
<dbReference type="InterPro" id="IPR036582">
    <property type="entry name" value="Mao_N_sf"/>
</dbReference>
<dbReference type="STRING" id="1679170.AC625_17100"/>
<feature type="domain" description="Copper amine oxidase-like N-terminal" evidence="2">
    <location>
        <begin position="30"/>
        <end position="132"/>
    </location>
</feature>
<name>A0A0K9GWP0_9BACI</name>
<feature type="chain" id="PRO_5039211531" evidence="1">
    <location>
        <begin position="24"/>
        <end position="282"/>
    </location>
</feature>